<sequence length="226" mass="24169">MPRECRKAPVGNGTSDHGRAGLALEIERKFLVVHDTWRSRIVRSQHIEDHLIAVFPKGKVRIRICAGTAALTLKGNRQGIRRSEFHVPLTLAEAALMAEEFGGAPPLRKRRHDVAVSSLVWHVDEYTGPLSGLVTADVELPAEDHPLVLPPWAGPEITADCRFSSAAMVRAIQHGREAVACVMAASAAVAAQEQGPGVYRLYAGSPKSGDEPSVHPADANASSIGG</sequence>
<dbReference type="RefSeq" id="WP_268941056.1">
    <property type="nucleotide sequence ID" value="NZ_JAPTYD010000004.1"/>
</dbReference>
<accession>A0ABT4J1R7</accession>
<evidence type="ECO:0000313" key="3">
    <source>
        <dbReference type="EMBL" id="MCZ0961056.1"/>
    </source>
</evidence>
<name>A0ABT4J1R7_9RHOB</name>
<dbReference type="CDD" id="cd07891">
    <property type="entry name" value="CYTH-like_CthTTM-like_1"/>
    <property type="match status" value="1"/>
</dbReference>
<proteinExistence type="predicted"/>
<dbReference type="PANTHER" id="PTHR40114">
    <property type="entry name" value="SLR0698 PROTEIN"/>
    <property type="match status" value="1"/>
</dbReference>
<dbReference type="PANTHER" id="PTHR40114:SF1">
    <property type="entry name" value="SLR0698 PROTEIN"/>
    <property type="match status" value="1"/>
</dbReference>
<dbReference type="InterPro" id="IPR012042">
    <property type="entry name" value="NeuTTM/CthTTM-like"/>
</dbReference>
<keyword evidence="4" id="KW-1185">Reference proteome</keyword>
<protein>
    <submittedName>
        <fullName evidence="3">CYTH domain-containing protein</fullName>
    </submittedName>
</protein>
<feature type="domain" description="CYTH" evidence="2">
    <location>
        <begin position="23"/>
        <end position="173"/>
    </location>
</feature>
<dbReference type="EMBL" id="JAPTYD010000004">
    <property type="protein sequence ID" value="MCZ0961056.1"/>
    <property type="molecule type" value="Genomic_DNA"/>
</dbReference>
<dbReference type="Proteomes" id="UP001149822">
    <property type="component" value="Unassembled WGS sequence"/>
</dbReference>
<feature type="region of interest" description="Disordered" evidence="1">
    <location>
        <begin position="202"/>
        <end position="226"/>
    </location>
</feature>
<dbReference type="InterPro" id="IPR033469">
    <property type="entry name" value="CYTH-like_dom_sf"/>
</dbReference>
<organism evidence="3 4">
    <name type="scientific">Paracoccus benzoatiresistens</name>
    <dbReference type="NCBI Taxonomy" id="2997341"/>
    <lineage>
        <taxon>Bacteria</taxon>
        <taxon>Pseudomonadati</taxon>
        <taxon>Pseudomonadota</taxon>
        <taxon>Alphaproteobacteria</taxon>
        <taxon>Rhodobacterales</taxon>
        <taxon>Paracoccaceae</taxon>
        <taxon>Paracoccus</taxon>
    </lineage>
</organism>
<dbReference type="SUPFAM" id="SSF55154">
    <property type="entry name" value="CYTH-like phosphatases"/>
    <property type="match status" value="1"/>
</dbReference>
<dbReference type="Pfam" id="PF01928">
    <property type="entry name" value="CYTH"/>
    <property type="match status" value="1"/>
</dbReference>
<dbReference type="SMART" id="SM01118">
    <property type="entry name" value="CYTH"/>
    <property type="match status" value="1"/>
</dbReference>
<dbReference type="Gene3D" id="2.40.320.10">
    <property type="entry name" value="Hypothetical Protein Pfu-838710-001"/>
    <property type="match status" value="1"/>
</dbReference>
<reference evidence="3" key="1">
    <citation type="submission" date="2022-12" db="EMBL/GenBank/DDBJ databases">
        <title>Paracoccus sp. EF6 isolated from a lake water.</title>
        <authorList>
            <person name="Liu H."/>
        </authorList>
    </citation>
    <scope>NUCLEOTIDE SEQUENCE</scope>
    <source>
        <strain evidence="3">EF6</strain>
    </source>
</reference>
<evidence type="ECO:0000313" key="4">
    <source>
        <dbReference type="Proteomes" id="UP001149822"/>
    </source>
</evidence>
<evidence type="ECO:0000259" key="2">
    <source>
        <dbReference type="SMART" id="SM01118"/>
    </source>
</evidence>
<gene>
    <name evidence="3" type="ORF">OU682_05420</name>
</gene>
<evidence type="ECO:0000256" key="1">
    <source>
        <dbReference type="SAM" id="MobiDB-lite"/>
    </source>
</evidence>
<comment type="caution">
    <text evidence="3">The sequence shown here is derived from an EMBL/GenBank/DDBJ whole genome shotgun (WGS) entry which is preliminary data.</text>
</comment>
<dbReference type="InterPro" id="IPR023577">
    <property type="entry name" value="CYTH_domain"/>
</dbReference>